<evidence type="ECO:0008006" key="4">
    <source>
        <dbReference type="Google" id="ProtNLM"/>
    </source>
</evidence>
<evidence type="ECO:0000313" key="3">
    <source>
        <dbReference type="Proteomes" id="UP000007076"/>
    </source>
</evidence>
<dbReference type="InterPro" id="IPR006530">
    <property type="entry name" value="YD"/>
</dbReference>
<dbReference type="eggNOG" id="COG3209">
    <property type="taxonomic scope" value="Bacteria"/>
</dbReference>
<dbReference type="Pfam" id="PF05593">
    <property type="entry name" value="RHS_repeat"/>
    <property type="match status" value="2"/>
</dbReference>
<dbReference type="STRING" id="452652.KSE_11680"/>
<dbReference type="PATRIC" id="fig|452652.3.peg.1164"/>
<protein>
    <recommendedName>
        <fullName evidence="4">Intein C-terminal splicing domain-containing protein</fullName>
    </recommendedName>
</protein>
<reference evidence="2 3" key="1">
    <citation type="journal article" date="2010" name="DNA Res.">
        <title>Genome sequence of Kitasatospora setae NBRC 14216T: an evolutionary snapshot of the family Streptomycetaceae.</title>
        <authorList>
            <person name="Ichikawa N."/>
            <person name="Oguchi A."/>
            <person name="Ikeda H."/>
            <person name="Ishikawa J."/>
            <person name="Kitani S."/>
            <person name="Watanabe Y."/>
            <person name="Nakamura S."/>
            <person name="Katano Y."/>
            <person name="Kishi E."/>
            <person name="Sasagawa M."/>
            <person name="Ankai A."/>
            <person name="Fukui S."/>
            <person name="Hashimoto Y."/>
            <person name="Kamata S."/>
            <person name="Otoguro M."/>
            <person name="Tanikawa S."/>
            <person name="Nihira T."/>
            <person name="Horinouchi S."/>
            <person name="Ohnishi Y."/>
            <person name="Hayakawa M."/>
            <person name="Kuzuyama T."/>
            <person name="Arisawa A."/>
            <person name="Nomoto F."/>
            <person name="Miura H."/>
            <person name="Takahashi Y."/>
            <person name="Fujita N."/>
        </authorList>
    </citation>
    <scope>NUCLEOTIDE SEQUENCE [LARGE SCALE GENOMIC DNA]</scope>
    <source>
        <strain evidence="3">ATCC 33774 / DSM 43861 / JCM 3304 / KCC A-0304 / NBRC 14216 / KM-6054</strain>
    </source>
</reference>
<feature type="region of interest" description="Disordered" evidence="1">
    <location>
        <begin position="1056"/>
        <end position="1076"/>
    </location>
</feature>
<gene>
    <name evidence="2" type="ordered locus">KSE_11680</name>
</gene>
<dbReference type="PANTHER" id="PTHR32305:SF15">
    <property type="entry name" value="PROTEIN RHSA-RELATED"/>
    <property type="match status" value="1"/>
</dbReference>
<name>E4N721_KITSK</name>
<sequence length="1633" mass="170671">MGLVQGAEWILAPIQARAAASPPDVPTVTGLSPWWSNAYNRLGYATSATPTLRAMATAAAGNYQAQFEMTPDPAFNDTAYAFTGTSALTASGAVALLTVPASSALPQGVHLRLRARAYDGTNYGAWSGYTAYTVDAAAPAAPTISCAGAPAGDWTASVPAESPCTLSTGAADGQGYAWGLDDYSASQRAWDTAGTGTGKTLTVNVSPGAGWHTLYARTIDAAGNESTDTTAYSFGVGPGAAALLTPLGGERTARRLALSALGKTDYTGVTYQYRLGAADGWKDIPASAVTKTAGGQVSWPLAVSGGNSAPLTWNVTDTLAADSPVDVQAKFVRADGGTGYTQASTVVVDRTAGSAPARQLGPGNVNLLTGDFTVGSTDASFFGLSVTRSTSSRQPDAGSARAGQAAIFGPQWSSGIQAELTGTSWSAVQQTSATSVALVSGDGGRVGFTATADGGWVGEPGAGELTLTGSLTGSFTLKDTAGTTATFAKVDPAATTWALATSFLATDNSTTAVVSEKATVNGQVVARPKYVVAPTSAVPNATCAATPATKGCRVLEFDYAGATTASGNAFGDFTGQVRQVKLWTTVPGAAAATASGVAAYAYDSAGRLRESWDPRLSTPLKTAYGYDAAGRLTGLTPPGELPWTMAYGKVGGSSVAGDGMLLAVSRPNLRPGTASTTDGTDAVSSLVYNVPVSGTRAPYQLATSDVRGWHQEVAPSDATAVFPADQVPASHDGADLTAADYRRATVQYVDASGQDVDLAEPGGRISSTQYDRYGNVVRALGAGNRSVALGLTEADRAAQRDLGIASLGSADRAALLEDRSVWSADGMRELETFGPLHRVDLVSDFKSGTTVLLTAGTSVAARAWAVKEYDTGRPTDGSAVTSNRLTITTSGLRVNGYNSILADKRVTETQYDWAKGLPKLTIKDGAGVALSYGTGYDAQGRIVSEQMPGSNGADAGARVTVYWKGDGTGWCQGRPEWADQVCWKGPAGDIAGGGANPQQQTDTSFEYGRWGQITETDETSGSTYRNTFLSYDNAGRLVTSHLTGNTGQPLTDVTTAYSGTNGRPVSTSSTGGGTVSRDYDALGRVVSYTDADGGTTTTSYDPLGRVLTVTDSAPSTTTYAYDSAVEPGGQPVRIVDSVAGTITAEYGPDGTVTAQHLPGGYTAKQTRNTVGQVVNVTYTRDSDGTVVMADSETRSIHDQVTTHANSVTPGSQKYLYDKAGRLVEVQETAAGVCTDRAYTLDRHSNRTALTTTTGAAGAPCGTTGGTTANHTYDTADRIVDPGYAYDALGRTTALPGGTSLSYYSNDRAHQETTGTTRQTWTLDSAQRVRGWTVETSGTGGWNQTASKLNHYGCECDSPTWIVEDRATGDLTRNVRGLDGGLAATTGRTGAVVLQLANLHGDVTLRLPLDASLTPTVQDADEYGNARTAQTPPRYGWHGAQQRSGEALSGLVLMGARLYNPATGRFLSTDPVEGGSLNAYEYGAADPVNKTDLTGTYWRERTQTQTTSTYSLRIRRVCNDQWRCYLNWDLSFRGKYRYATILGGWDWAVFVSYWKVGGGRYSHSEGGSYMFHGDWYSNDRNKGPGYYRYASFWSLWLDPGDTVTFRAAGRAIIDCRRTEVWSVDAWFGGGGSYS</sequence>
<dbReference type="NCBIfam" id="TIGR03696">
    <property type="entry name" value="Rhs_assc_core"/>
    <property type="match status" value="1"/>
</dbReference>
<dbReference type="PANTHER" id="PTHR32305">
    <property type="match status" value="1"/>
</dbReference>
<proteinExistence type="predicted"/>
<dbReference type="KEGG" id="ksk:KSE_11680"/>
<dbReference type="Gene3D" id="2.180.10.10">
    <property type="entry name" value="RHS repeat-associated core"/>
    <property type="match status" value="2"/>
</dbReference>
<dbReference type="HOGENOM" id="CLU_243081_0_0_11"/>
<dbReference type="InterPro" id="IPR022385">
    <property type="entry name" value="Rhs_assc_core"/>
</dbReference>
<accession>E4N721</accession>
<dbReference type="InterPro" id="IPR031325">
    <property type="entry name" value="RHS_repeat"/>
</dbReference>
<dbReference type="InterPro" id="IPR050708">
    <property type="entry name" value="T6SS_VgrG/RHS"/>
</dbReference>
<dbReference type="Proteomes" id="UP000007076">
    <property type="component" value="Chromosome"/>
</dbReference>
<evidence type="ECO:0000256" key="1">
    <source>
        <dbReference type="SAM" id="MobiDB-lite"/>
    </source>
</evidence>
<dbReference type="RefSeq" id="WP_014134320.1">
    <property type="nucleotide sequence ID" value="NC_016109.1"/>
</dbReference>
<evidence type="ECO:0000313" key="2">
    <source>
        <dbReference type="EMBL" id="BAJ27002.1"/>
    </source>
</evidence>
<feature type="compositionally biased region" description="Polar residues" evidence="1">
    <location>
        <begin position="1056"/>
        <end position="1065"/>
    </location>
</feature>
<organism evidence="2 3">
    <name type="scientific">Kitasatospora setae (strain ATCC 33774 / DSM 43861 / JCM 3304 / KCC A-0304 / NBRC 14216 / KM-6054)</name>
    <name type="common">Streptomyces setae</name>
    <dbReference type="NCBI Taxonomy" id="452652"/>
    <lineage>
        <taxon>Bacteria</taxon>
        <taxon>Bacillati</taxon>
        <taxon>Actinomycetota</taxon>
        <taxon>Actinomycetes</taxon>
        <taxon>Kitasatosporales</taxon>
        <taxon>Streptomycetaceae</taxon>
        <taxon>Kitasatospora</taxon>
    </lineage>
</organism>
<keyword evidence="3" id="KW-1185">Reference proteome</keyword>
<dbReference type="NCBIfam" id="TIGR01643">
    <property type="entry name" value="YD_repeat_2x"/>
    <property type="match status" value="1"/>
</dbReference>
<dbReference type="EMBL" id="AP010968">
    <property type="protein sequence ID" value="BAJ27002.1"/>
    <property type="molecule type" value="Genomic_DNA"/>
</dbReference>